<keyword evidence="3" id="KW-0812">Transmembrane</keyword>
<sequence>MPNDWYRSRNAPLGTPRQDGVPDDTADELSLLSVALRHKVRLILTGIVATILAYAVLTQVTPTYRSSAQVLLEVQAELIIDIPNAVPEAPDGIATLGSAIILIRSPQVMRSVVEELGLTTRAEFNSTLRAPSLLDRVFDMISAGVDRVRQMLGFEAEPAGIGRDPVERAARALRSKVSVRSLGESRVIEISTESQSARLAAQISNAIAVEYIEQQIAMKAAAGAQVTQWLEERTNDARAQLEESERKLSEFGSEMIASERTSSMDLEAQLLEANTQLIALEQQLLELGAQRAEIANLRADGNYLTLASVVELPTVTTLVERLAALDNTIVNLTATYGDHSKTREAQETRRQLIVLLETESARLISGLDVRLGVVGDRKRDMAAKIRVLQLALVDMKQDDFRRDALTRDFDTARNVYERFLLRQKEMEQRGQFQSSGARLVAEAERPSAPVSPQKAQLALLAGIAAGGGMLVFLTIGEARRPGKVEVAAAESSDLVEYDQMGVLVTLPYLSDFRHPPDILRYFQQHSDSNLAISVHWLKSYLKPRSRNGTSLILVTSADQGEGKSTLSMLLAESFSRDFCTLLVYAESESWLADFAHSDASRQASFDLLSYSDDILHAINGEFDCDDDFGDRLGADIVILDAPAMPLSTSLLEIGQQADHVIFAAAKNRAALHKIRNCAWSLEQMGIAISALALTIVPRDAQEKLTQIHRPWSPLQLPKRKNT</sequence>
<dbReference type="STRING" id="74348.SAMN04488523_11564"/>
<protein>
    <submittedName>
        <fullName evidence="5">Uncharacterized protein involved in exopolysaccharide biosynthesis</fullName>
    </submittedName>
</protein>
<dbReference type="AlphaFoldDB" id="A0A1I2FD04"/>
<keyword evidence="6" id="KW-1185">Reference proteome</keyword>
<proteinExistence type="predicted"/>
<dbReference type="PANTHER" id="PTHR32309">
    <property type="entry name" value="TYROSINE-PROTEIN KINASE"/>
    <property type="match status" value="1"/>
</dbReference>
<dbReference type="InterPro" id="IPR032807">
    <property type="entry name" value="GNVR"/>
</dbReference>
<keyword evidence="1" id="KW-0175">Coiled coil</keyword>
<evidence type="ECO:0000256" key="2">
    <source>
        <dbReference type="SAM" id="MobiDB-lite"/>
    </source>
</evidence>
<dbReference type="Proteomes" id="UP000198977">
    <property type="component" value="Unassembled WGS sequence"/>
</dbReference>
<dbReference type="RefSeq" id="WP_093925095.1">
    <property type="nucleotide sequence ID" value="NZ_FOMW01000015.1"/>
</dbReference>
<dbReference type="EMBL" id="FOMW01000015">
    <property type="protein sequence ID" value="SFF03115.1"/>
    <property type="molecule type" value="Genomic_DNA"/>
</dbReference>
<gene>
    <name evidence="5" type="ORF">SAMN04488523_11564</name>
</gene>
<name>A0A1I2FD04_9RHOB</name>
<reference evidence="5 6" key="1">
    <citation type="submission" date="2016-10" db="EMBL/GenBank/DDBJ databases">
        <authorList>
            <person name="de Groot N.N."/>
        </authorList>
    </citation>
    <scope>NUCLEOTIDE SEQUENCE [LARGE SCALE GENOMIC DNA]</scope>
    <source>
        <strain evidence="5 6">DSM 11443</strain>
    </source>
</reference>
<dbReference type="OrthoDB" id="230260at2"/>
<organism evidence="5 6">
    <name type="scientific">Sulfitobacter brevis</name>
    <dbReference type="NCBI Taxonomy" id="74348"/>
    <lineage>
        <taxon>Bacteria</taxon>
        <taxon>Pseudomonadati</taxon>
        <taxon>Pseudomonadota</taxon>
        <taxon>Alphaproteobacteria</taxon>
        <taxon>Rhodobacterales</taxon>
        <taxon>Roseobacteraceae</taxon>
        <taxon>Sulfitobacter</taxon>
    </lineage>
</organism>
<evidence type="ECO:0000313" key="5">
    <source>
        <dbReference type="EMBL" id="SFF03115.1"/>
    </source>
</evidence>
<dbReference type="InterPro" id="IPR027417">
    <property type="entry name" value="P-loop_NTPase"/>
</dbReference>
<evidence type="ECO:0000259" key="4">
    <source>
        <dbReference type="Pfam" id="PF13807"/>
    </source>
</evidence>
<feature type="domain" description="Tyrosine-protein kinase G-rich" evidence="4">
    <location>
        <begin position="405"/>
        <end position="466"/>
    </location>
</feature>
<dbReference type="Pfam" id="PF13807">
    <property type="entry name" value="GNVR"/>
    <property type="match status" value="1"/>
</dbReference>
<evidence type="ECO:0000256" key="3">
    <source>
        <dbReference type="SAM" id="Phobius"/>
    </source>
</evidence>
<feature type="region of interest" description="Disordered" evidence="2">
    <location>
        <begin position="1"/>
        <end position="23"/>
    </location>
</feature>
<dbReference type="InterPro" id="IPR050445">
    <property type="entry name" value="Bact_polysacc_biosynth/exp"/>
</dbReference>
<feature type="coiled-coil region" evidence="1">
    <location>
        <begin position="227"/>
        <end position="300"/>
    </location>
</feature>
<evidence type="ECO:0000313" key="6">
    <source>
        <dbReference type="Proteomes" id="UP000198977"/>
    </source>
</evidence>
<accession>A0A1I2FD04</accession>
<keyword evidence="3" id="KW-0472">Membrane</keyword>
<keyword evidence="3" id="KW-1133">Transmembrane helix</keyword>
<evidence type="ECO:0000256" key="1">
    <source>
        <dbReference type="SAM" id="Coils"/>
    </source>
</evidence>
<feature type="transmembrane region" description="Helical" evidence="3">
    <location>
        <begin position="40"/>
        <end position="57"/>
    </location>
</feature>
<dbReference type="PANTHER" id="PTHR32309:SF31">
    <property type="entry name" value="CAPSULAR EXOPOLYSACCHARIDE FAMILY"/>
    <property type="match status" value="1"/>
</dbReference>
<dbReference type="Gene3D" id="3.40.50.300">
    <property type="entry name" value="P-loop containing nucleotide triphosphate hydrolases"/>
    <property type="match status" value="1"/>
</dbReference>
<dbReference type="SUPFAM" id="SSF52540">
    <property type="entry name" value="P-loop containing nucleoside triphosphate hydrolases"/>
    <property type="match status" value="1"/>
</dbReference>